<feature type="region of interest" description="Disordered" evidence="1">
    <location>
        <begin position="1"/>
        <end position="62"/>
    </location>
</feature>
<feature type="compositionally biased region" description="Basic and acidic residues" evidence="1">
    <location>
        <begin position="225"/>
        <end position="234"/>
    </location>
</feature>
<accession>A0A4P9WA82</accession>
<feature type="compositionally biased region" description="Basic residues" evidence="1">
    <location>
        <begin position="1"/>
        <end position="15"/>
    </location>
</feature>
<sequence length="265" mass="28534">MAAARRVSRHPRQCRKSSDNTSHGRASLDERGVEWVRSQTAQEEQALHGGQSEQSLAGQAAQDAHNFRGNPTSFIDVPVHNDILLEFSFHSAVVNVLLPPRNIPLHGALLAPSSLPLQGAILAPSSLPVPVAIPGPSGLEFQIALPAPGNLSDPVARPGPSGLEFPIELFVLRLLKTPSILFGIRLIHLQVQPPAHQVQREMQTWVEHAFEVAVDGKEQQGVSGGEKRNWKRESPTSAPNGFLCFSDILNNSTGSPAADEAPDPK</sequence>
<dbReference type="EMBL" id="KZ996062">
    <property type="protein sequence ID" value="RKO89491.1"/>
    <property type="molecule type" value="Genomic_DNA"/>
</dbReference>
<feature type="region of interest" description="Disordered" evidence="1">
    <location>
        <begin position="216"/>
        <end position="242"/>
    </location>
</feature>
<proteinExistence type="predicted"/>
<reference evidence="3" key="1">
    <citation type="journal article" date="2018" name="Nat. Microbiol.">
        <title>Leveraging single-cell genomics to expand the fungal tree of life.</title>
        <authorList>
            <person name="Ahrendt S.R."/>
            <person name="Quandt C.A."/>
            <person name="Ciobanu D."/>
            <person name="Clum A."/>
            <person name="Salamov A."/>
            <person name="Andreopoulos B."/>
            <person name="Cheng J.F."/>
            <person name="Woyke T."/>
            <person name="Pelin A."/>
            <person name="Henrissat B."/>
            <person name="Reynolds N.K."/>
            <person name="Benny G.L."/>
            <person name="Smith M.E."/>
            <person name="James T.Y."/>
            <person name="Grigoriev I.V."/>
        </authorList>
    </citation>
    <scope>NUCLEOTIDE SEQUENCE [LARGE SCALE GENOMIC DNA]</scope>
</reference>
<dbReference type="AlphaFoldDB" id="A0A4P9WA82"/>
<name>A0A4P9WA82_9FUNG</name>
<gene>
    <name evidence="2" type="ORF">BDK51DRAFT_40465</name>
</gene>
<evidence type="ECO:0000313" key="2">
    <source>
        <dbReference type="EMBL" id="RKO89491.1"/>
    </source>
</evidence>
<organism evidence="2 3">
    <name type="scientific">Blyttiomyces helicus</name>
    <dbReference type="NCBI Taxonomy" id="388810"/>
    <lineage>
        <taxon>Eukaryota</taxon>
        <taxon>Fungi</taxon>
        <taxon>Fungi incertae sedis</taxon>
        <taxon>Chytridiomycota</taxon>
        <taxon>Chytridiomycota incertae sedis</taxon>
        <taxon>Chytridiomycetes</taxon>
        <taxon>Chytridiomycetes incertae sedis</taxon>
        <taxon>Blyttiomyces</taxon>
    </lineage>
</organism>
<evidence type="ECO:0000313" key="3">
    <source>
        <dbReference type="Proteomes" id="UP000269721"/>
    </source>
</evidence>
<protein>
    <submittedName>
        <fullName evidence="2">Uncharacterized protein</fullName>
    </submittedName>
</protein>
<dbReference type="Proteomes" id="UP000269721">
    <property type="component" value="Unassembled WGS sequence"/>
</dbReference>
<evidence type="ECO:0000256" key="1">
    <source>
        <dbReference type="SAM" id="MobiDB-lite"/>
    </source>
</evidence>
<keyword evidence="3" id="KW-1185">Reference proteome</keyword>